<name>A0A0A0BT70_9CELL</name>
<keyword evidence="1" id="KW-0472">Membrane</keyword>
<evidence type="ECO:0000313" key="3">
    <source>
        <dbReference type="Proteomes" id="UP000029839"/>
    </source>
</evidence>
<organism evidence="2 3">
    <name type="scientific">Cellulomonas carbonis T26</name>
    <dbReference type="NCBI Taxonomy" id="947969"/>
    <lineage>
        <taxon>Bacteria</taxon>
        <taxon>Bacillati</taxon>
        <taxon>Actinomycetota</taxon>
        <taxon>Actinomycetes</taxon>
        <taxon>Micrococcales</taxon>
        <taxon>Cellulomonadaceae</taxon>
        <taxon>Cellulomonas</taxon>
    </lineage>
</organism>
<protein>
    <recommendedName>
        <fullName evidence="4">DUF4383 domain-containing protein</fullName>
    </recommendedName>
</protein>
<keyword evidence="1" id="KW-1133">Transmembrane helix</keyword>
<proteinExistence type="predicted"/>
<keyword evidence="1" id="KW-0812">Transmembrane</keyword>
<accession>A0A0A0BT70</accession>
<feature type="transmembrane region" description="Helical" evidence="1">
    <location>
        <begin position="100"/>
        <end position="124"/>
    </location>
</feature>
<dbReference type="EMBL" id="AXCY01000030">
    <property type="protein sequence ID" value="KGM11125.1"/>
    <property type="molecule type" value="Genomic_DNA"/>
</dbReference>
<dbReference type="RefSeq" id="WP_043605561.1">
    <property type="nucleotide sequence ID" value="NZ_AXCY01000030.1"/>
</dbReference>
<dbReference type="Proteomes" id="UP000029839">
    <property type="component" value="Unassembled WGS sequence"/>
</dbReference>
<feature type="transmembrane region" description="Helical" evidence="1">
    <location>
        <begin position="48"/>
        <end position="65"/>
    </location>
</feature>
<keyword evidence="3" id="KW-1185">Reference proteome</keyword>
<reference evidence="2 3" key="2">
    <citation type="journal article" date="2015" name="Stand. Genomic Sci.">
        <title>Draft genome sequence of Cellulomonas carbonis T26(T) and comparative analysis of six Cellulomonas genomes.</title>
        <authorList>
            <person name="Zhuang W."/>
            <person name="Zhang S."/>
            <person name="Xia X."/>
            <person name="Wang G."/>
        </authorList>
    </citation>
    <scope>NUCLEOTIDE SEQUENCE [LARGE SCALE GENOMIC DNA]</scope>
    <source>
        <strain evidence="2 3">T26</strain>
    </source>
</reference>
<evidence type="ECO:0008006" key="4">
    <source>
        <dbReference type="Google" id="ProtNLM"/>
    </source>
</evidence>
<evidence type="ECO:0000256" key="1">
    <source>
        <dbReference type="SAM" id="Phobius"/>
    </source>
</evidence>
<gene>
    <name evidence="2" type="ORF">N868_12350</name>
</gene>
<reference evidence="2 3" key="1">
    <citation type="submission" date="2013-08" db="EMBL/GenBank/DDBJ databases">
        <title>Genome sequencing of Cellulomonas carbonis T26.</title>
        <authorList>
            <person name="Chen F."/>
            <person name="Li Y."/>
            <person name="Wang G."/>
        </authorList>
    </citation>
    <scope>NUCLEOTIDE SEQUENCE [LARGE SCALE GENOMIC DNA]</scope>
    <source>
        <strain evidence="2 3">T26</strain>
    </source>
</reference>
<dbReference type="AlphaFoldDB" id="A0A0A0BT70"/>
<evidence type="ECO:0000313" key="2">
    <source>
        <dbReference type="EMBL" id="KGM11125.1"/>
    </source>
</evidence>
<feature type="transmembrane region" description="Helical" evidence="1">
    <location>
        <begin position="77"/>
        <end position="94"/>
    </location>
</feature>
<comment type="caution">
    <text evidence="2">The sequence shown here is derived from an EMBL/GenBank/DDBJ whole genome shotgun (WGS) entry which is preliminary data.</text>
</comment>
<sequence length="134" mass="13264">MTSTPSRLLATVLGAVYLVVGAVGFAVTGGTGLTSTEGATLLVFEVNPLHNVVHLGVGAALLVAARRSAAAARGTCLAVGAVYLLVGVAGLFLVDSPANLLALNGADNVLHLASALVLLGVALADRRAPVVRTA</sequence>
<dbReference type="Pfam" id="PF14325">
    <property type="entry name" value="DUF4383"/>
    <property type="match status" value="1"/>
</dbReference>